<evidence type="ECO:0000256" key="3">
    <source>
        <dbReference type="HAMAP-Rule" id="MF_00146"/>
    </source>
</evidence>
<dbReference type="OrthoDB" id="9780202at2"/>
<dbReference type="GO" id="GO:0015949">
    <property type="term" value="P:nucleobase-containing small molecule interconversion"/>
    <property type="evidence" value="ECO:0007669"/>
    <property type="project" value="TreeGrafter"/>
</dbReference>
<dbReference type="UniPathway" id="UPA00610">
    <property type="reaction ID" value="UER00667"/>
</dbReference>
<dbReference type="CDD" id="cd07557">
    <property type="entry name" value="trimeric_dUTPase"/>
    <property type="match status" value="1"/>
</dbReference>
<dbReference type="NCBIfam" id="TIGR02274">
    <property type="entry name" value="dCTP_deam"/>
    <property type="match status" value="1"/>
</dbReference>
<reference evidence="4 5" key="1">
    <citation type="submission" date="2019-02" db="EMBL/GenBank/DDBJ databases">
        <title>Deep-cultivation of Planctomycetes and their phenomic and genomic characterization uncovers novel biology.</title>
        <authorList>
            <person name="Wiegand S."/>
            <person name="Jogler M."/>
            <person name="Boedeker C."/>
            <person name="Pinto D."/>
            <person name="Vollmers J."/>
            <person name="Rivas-Marin E."/>
            <person name="Kohn T."/>
            <person name="Peeters S.H."/>
            <person name="Heuer A."/>
            <person name="Rast P."/>
            <person name="Oberbeckmann S."/>
            <person name="Bunk B."/>
            <person name="Jeske O."/>
            <person name="Meyerdierks A."/>
            <person name="Storesund J.E."/>
            <person name="Kallscheuer N."/>
            <person name="Luecker S."/>
            <person name="Lage O.M."/>
            <person name="Pohl T."/>
            <person name="Merkel B.J."/>
            <person name="Hornburger P."/>
            <person name="Mueller R.-W."/>
            <person name="Bruemmer F."/>
            <person name="Labrenz M."/>
            <person name="Spormann A.M."/>
            <person name="Op den Camp H."/>
            <person name="Overmann J."/>
            <person name="Amann R."/>
            <person name="Jetten M.S.M."/>
            <person name="Mascher T."/>
            <person name="Medema M.H."/>
            <person name="Devos D.P."/>
            <person name="Kaster A.-K."/>
            <person name="Ovreas L."/>
            <person name="Rohde M."/>
            <person name="Galperin M.Y."/>
            <person name="Jogler C."/>
        </authorList>
    </citation>
    <scope>NUCLEOTIDE SEQUENCE [LARGE SCALE GENOMIC DNA]</scope>
    <source>
        <strain evidence="4 5">EC9</strain>
    </source>
</reference>
<dbReference type="SUPFAM" id="SSF51283">
    <property type="entry name" value="dUTPase-like"/>
    <property type="match status" value="1"/>
</dbReference>
<comment type="caution">
    <text evidence="3">Lacks conserved residue(s) required for the propagation of feature annotation.</text>
</comment>
<dbReference type="GO" id="GO:0000166">
    <property type="term" value="F:nucleotide binding"/>
    <property type="evidence" value="ECO:0007669"/>
    <property type="project" value="UniProtKB-KW"/>
</dbReference>
<dbReference type="EC" id="3.5.4.30" evidence="3"/>
<feature type="binding site" evidence="3">
    <location>
        <begin position="93"/>
        <end position="98"/>
    </location>
    <ligand>
        <name>dCTP</name>
        <dbReference type="ChEBI" id="CHEBI:61481"/>
    </ligand>
</feature>
<comment type="catalytic activity">
    <reaction evidence="3">
        <text>dCTP + 2 H2O = dUMP + NH4(+) + diphosphate</text>
        <dbReference type="Rhea" id="RHEA:19205"/>
        <dbReference type="ChEBI" id="CHEBI:15377"/>
        <dbReference type="ChEBI" id="CHEBI:28938"/>
        <dbReference type="ChEBI" id="CHEBI:33019"/>
        <dbReference type="ChEBI" id="CHEBI:61481"/>
        <dbReference type="ChEBI" id="CHEBI:246422"/>
        <dbReference type="EC" id="3.5.4.30"/>
    </reaction>
</comment>
<gene>
    <name evidence="3 4" type="primary">dcd</name>
    <name evidence="4" type="ORF">EC9_06530</name>
</gene>
<dbReference type="KEGG" id="ruv:EC9_06530"/>
<protein>
    <recommendedName>
        <fullName evidence="3">dCTP deaminase, dUMP-forming</fullName>
        <ecNumber evidence="3">3.5.4.30</ecNumber>
    </recommendedName>
    <alternativeName>
        <fullName evidence="3">Bifunctional dCTP deaminase:dUTPase</fullName>
    </alternativeName>
    <alternativeName>
        <fullName evidence="3">DCD-DUT</fullName>
    </alternativeName>
</protein>
<keyword evidence="5" id="KW-1185">Reference proteome</keyword>
<comment type="similarity">
    <text evidence="3">Belongs to the dCTP deaminase family.</text>
</comment>
<feature type="binding site" evidence="3">
    <location>
        <position position="151"/>
    </location>
    <ligand>
        <name>dCTP</name>
        <dbReference type="ChEBI" id="CHEBI:61481"/>
    </ligand>
</feature>
<dbReference type="AlphaFoldDB" id="A0A517LV46"/>
<feature type="binding site" evidence="3">
    <location>
        <position position="154"/>
    </location>
    <ligand>
        <name>dCTP</name>
        <dbReference type="ChEBI" id="CHEBI:61481"/>
    </ligand>
</feature>
<dbReference type="GO" id="GO:0033973">
    <property type="term" value="F:dCTP deaminase (dUMP-forming) activity"/>
    <property type="evidence" value="ECO:0007669"/>
    <property type="project" value="UniProtKB-UniRule"/>
</dbReference>
<dbReference type="PANTHER" id="PTHR42680">
    <property type="entry name" value="DCTP DEAMINASE"/>
    <property type="match status" value="1"/>
</dbReference>
<sequence>MILSGEEIRSRIGKQIVIEPFDDDKLNPNSCNLSLHDELLVYEEVVLDIRQPNRYRRLEIPADGFVLQPGCLYLGRTSEWTETRGLVPMIEGRSSLGRLGLFVHVTTGFGDAGFCGYWTLEIYTVQPIRIYPGIDICQIMYHEICGDVEEYCSKYQNSRDIQPSMMYRELGGSESDQQLELDFESLVREAIS</sequence>
<accession>A0A517LV46</accession>
<organism evidence="4 5">
    <name type="scientific">Rosistilla ulvae</name>
    <dbReference type="NCBI Taxonomy" id="1930277"/>
    <lineage>
        <taxon>Bacteria</taxon>
        <taxon>Pseudomonadati</taxon>
        <taxon>Planctomycetota</taxon>
        <taxon>Planctomycetia</taxon>
        <taxon>Pirellulales</taxon>
        <taxon>Pirellulaceae</taxon>
        <taxon>Rosistilla</taxon>
    </lineage>
</organism>
<dbReference type="InterPro" id="IPR011962">
    <property type="entry name" value="dCTP_deaminase"/>
</dbReference>
<dbReference type="Pfam" id="PF22769">
    <property type="entry name" value="DCD"/>
    <property type="match status" value="1"/>
</dbReference>
<dbReference type="InterPro" id="IPR036157">
    <property type="entry name" value="dUTPase-like_sf"/>
</dbReference>
<dbReference type="InterPro" id="IPR033704">
    <property type="entry name" value="dUTPase_trimeric"/>
</dbReference>
<feature type="binding site" evidence="3">
    <location>
        <position position="111"/>
    </location>
    <ligand>
        <name>dCTP</name>
        <dbReference type="ChEBI" id="CHEBI:61481"/>
    </ligand>
</feature>
<dbReference type="Gene3D" id="2.70.40.10">
    <property type="match status" value="1"/>
</dbReference>
<dbReference type="GO" id="GO:0008829">
    <property type="term" value="F:dCTP deaminase activity"/>
    <property type="evidence" value="ECO:0007669"/>
    <property type="project" value="InterPro"/>
</dbReference>
<keyword evidence="2 3" id="KW-0546">Nucleotide metabolism</keyword>
<evidence type="ECO:0000313" key="4">
    <source>
        <dbReference type="EMBL" id="QDS86490.1"/>
    </source>
</evidence>
<dbReference type="Proteomes" id="UP000319557">
    <property type="component" value="Chromosome"/>
</dbReference>
<comment type="pathway">
    <text evidence="3">Pyrimidine metabolism; dUMP biosynthesis; dUMP from dCTP: step 1/1.</text>
</comment>
<comment type="function">
    <text evidence="3">Bifunctional enzyme that catalyzes both the deamination of dCTP to dUTP and the hydrolysis of dUTP to dUMP without releasing the toxic dUTP intermediate.</text>
</comment>
<feature type="binding site" evidence="3">
    <location>
        <position position="138"/>
    </location>
    <ligand>
        <name>dCTP</name>
        <dbReference type="ChEBI" id="CHEBI:61481"/>
    </ligand>
</feature>
<dbReference type="EMBL" id="CP036261">
    <property type="protein sequence ID" value="QDS86490.1"/>
    <property type="molecule type" value="Genomic_DNA"/>
</dbReference>
<feature type="active site" description="Proton donor/acceptor" evidence="3">
    <location>
        <position position="121"/>
    </location>
</feature>
<evidence type="ECO:0000256" key="2">
    <source>
        <dbReference type="ARBA" id="ARBA00023080"/>
    </source>
</evidence>
<dbReference type="HAMAP" id="MF_00146">
    <property type="entry name" value="dCTP_deaminase"/>
    <property type="match status" value="1"/>
</dbReference>
<dbReference type="GO" id="GO:0006229">
    <property type="term" value="P:dUTP biosynthetic process"/>
    <property type="evidence" value="ECO:0007669"/>
    <property type="project" value="InterPro"/>
</dbReference>
<evidence type="ECO:0000313" key="5">
    <source>
        <dbReference type="Proteomes" id="UP000319557"/>
    </source>
</evidence>
<evidence type="ECO:0000256" key="1">
    <source>
        <dbReference type="ARBA" id="ARBA00022801"/>
    </source>
</evidence>
<comment type="subunit">
    <text evidence="3">Homotrimer.</text>
</comment>
<dbReference type="RefSeq" id="WP_145342261.1">
    <property type="nucleotide sequence ID" value="NZ_CP036261.1"/>
</dbReference>
<keyword evidence="3" id="KW-0547">Nucleotide-binding</keyword>
<dbReference type="GO" id="GO:0006226">
    <property type="term" value="P:dUMP biosynthetic process"/>
    <property type="evidence" value="ECO:0007669"/>
    <property type="project" value="UniProtKB-UniRule"/>
</dbReference>
<feature type="site" description="Important for bifunctional activity" evidence="3">
    <location>
        <begin position="108"/>
        <end position="109"/>
    </location>
</feature>
<dbReference type="PANTHER" id="PTHR42680:SF3">
    <property type="entry name" value="DCTP DEAMINASE"/>
    <property type="match status" value="1"/>
</dbReference>
<keyword evidence="1 3" id="KW-0378">Hydrolase</keyword>
<proteinExistence type="inferred from homology"/>
<name>A0A517LV46_9BACT</name>
<feature type="binding site" evidence="3">
    <location>
        <begin position="119"/>
        <end position="121"/>
    </location>
    <ligand>
        <name>dCTP</name>
        <dbReference type="ChEBI" id="CHEBI:61481"/>
    </ligand>
</feature>